<dbReference type="GO" id="GO:0016620">
    <property type="term" value="F:oxidoreductase activity, acting on the aldehyde or oxo group of donors, NAD or NADP as acceptor"/>
    <property type="evidence" value="ECO:0007669"/>
    <property type="project" value="InterPro"/>
</dbReference>
<dbReference type="OrthoDB" id="9770537at2"/>
<evidence type="ECO:0000313" key="4">
    <source>
        <dbReference type="Proteomes" id="UP000283077"/>
    </source>
</evidence>
<dbReference type="InterPro" id="IPR016162">
    <property type="entry name" value="Ald_DH_N"/>
</dbReference>
<dbReference type="CDD" id="cd07129">
    <property type="entry name" value="ALDH_KGSADH"/>
    <property type="match status" value="1"/>
</dbReference>
<dbReference type="AlphaFoldDB" id="A0A437QRQ1"/>
<dbReference type="Gene3D" id="3.40.309.10">
    <property type="entry name" value="Aldehyde Dehydrogenase, Chain A, domain 2"/>
    <property type="match status" value="1"/>
</dbReference>
<dbReference type="InterPro" id="IPR044151">
    <property type="entry name" value="ALDH_KGSADH"/>
</dbReference>
<dbReference type="SUPFAM" id="SSF53720">
    <property type="entry name" value="ALDH-like"/>
    <property type="match status" value="1"/>
</dbReference>
<evidence type="ECO:0000256" key="1">
    <source>
        <dbReference type="ARBA" id="ARBA00023002"/>
    </source>
</evidence>
<dbReference type="Gene3D" id="3.40.605.10">
    <property type="entry name" value="Aldehyde Dehydrogenase, Chain A, domain 1"/>
    <property type="match status" value="1"/>
</dbReference>
<keyword evidence="4" id="KW-1185">Reference proteome</keyword>
<accession>A0A437QRQ1</accession>
<comment type="caution">
    <text evidence="3">The sequence shown here is derived from an EMBL/GenBank/DDBJ whole genome shotgun (WGS) entry which is preliminary data.</text>
</comment>
<dbReference type="InterPro" id="IPR016161">
    <property type="entry name" value="Ald_DH/histidinol_DH"/>
</dbReference>
<dbReference type="Proteomes" id="UP000283077">
    <property type="component" value="Unassembled WGS sequence"/>
</dbReference>
<keyword evidence="1" id="KW-0560">Oxidoreductase</keyword>
<dbReference type="InterPro" id="IPR016163">
    <property type="entry name" value="Ald_DH_C"/>
</dbReference>
<dbReference type="EMBL" id="SACS01000011">
    <property type="protein sequence ID" value="RVU37149.1"/>
    <property type="molecule type" value="Genomic_DNA"/>
</dbReference>
<dbReference type="InterPro" id="IPR015590">
    <property type="entry name" value="Aldehyde_DH_dom"/>
</dbReference>
<proteinExistence type="predicted"/>
<dbReference type="Pfam" id="PF00171">
    <property type="entry name" value="Aldedh"/>
    <property type="match status" value="1"/>
</dbReference>
<protein>
    <submittedName>
        <fullName evidence="3">Aldehyde dehydrogenase (NADP(+))</fullName>
    </submittedName>
</protein>
<dbReference type="PANTHER" id="PTHR43353:SF3">
    <property type="entry name" value="ALDEHYDE DEHYDROGENASE-RELATED"/>
    <property type="match status" value="1"/>
</dbReference>
<organism evidence="3 4">
    <name type="scientific">Rheinheimera riviphila</name>
    <dbReference type="NCBI Taxonomy" id="1834037"/>
    <lineage>
        <taxon>Bacteria</taxon>
        <taxon>Pseudomonadati</taxon>
        <taxon>Pseudomonadota</taxon>
        <taxon>Gammaproteobacteria</taxon>
        <taxon>Chromatiales</taxon>
        <taxon>Chromatiaceae</taxon>
        <taxon>Rheinheimera</taxon>
    </lineage>
</organism>
<name>A0A437QRQ1_9GAMM</name>
<gene>
    <name evidence="3" type="ORF">EOE67_11160</name>
</gene>
<sequence>MQPTKTLFPQSTLFPQNTLFPQSTLFQAHTGQHYLAGEWQAAVPDFFPAINATTFEPMQWRFADCQIDELQQACQAAATAFIEYRARSAKDRAEFLRHISAQLRENSAELLQITALETALPAARLQGELNRTCLQLEMFANNLETTLQAAVCQQSADSQTLPPKAGLTLTQLPLGPVAVFAASNFPLAFSVAGGDTASALAAGCPVIVKAHSAHPATSEFVMRAIETAIRICKMPAAVVSLLQAKSYGVSHQLVQQPEIKAAAFTGSMRVGMALRQSIHQRPDPIPFYAELGSLNPQLVLPELAPAAADTLAQQLVASTTGSGGQLCTKPGLWLVPQTTAGDQLVTSAVAAISQIPAQSLLHPGIFQSYQTNAEHRAEHATLIATGASAERQAQAKLFSCTLTEFKQNPQLQEEIFGPCALVIRYQTLAELDEFVATLPGQLCASLHAFDIANSQHQQLRQSLAYQVGRLIVGQMPTGVEVCPAMQHGGPFPASTDLRTTSVGLAALQRFLRPLCQQNYPDQ</sequence>
<dbReference type="InterPro" id="IPR050740">
    <property type="entry name" value="Aldehyde_DH_Superfamily"/>
</dbReference>
<reference evidence="3 4" key="1">
    <citation type="submission" date="2019-01" db="EMBL/GenBank/DDBJ databases">
        <authorList>
            <person name="Chen W.-M."/>
        </authorList>
    </citation>
    <scope>NUCLEOTIDE SEQUENCE [LARGE SCALE GENOMIC DNA]</scope>
    <source>
        <strain evidence="3 4">KYPC3</strain>
    </source>
</reference>
<dbReference type="RefSeq" id="WP_127699165.1">
    <property type="nucleotide sequence ID" value="NZ_SACS01000011.1"/>
</dbReference>
<dbReference type="PANTHER" id="PTHR43353">
    <property type="entry name" value="SUCCINATE-SEMIALDEHYDE DEHYDROGENASE, MITOCHONDRIAL"/>
    <property type="match status" value="1"/>
</dbReference>
<evidence type="ECO:0000259" key="2">
    <source>
        <dbReference type="Pfam" id="PF00171"/>
    </source>
</evidence>
<feature type="domain" description="Aldehyde dehydrogenase" evidence="2">
    <location>
        <begin position="48"/>
        <end position="454"/>
    </location>
</feature>
<evidence type="ECO:0000313" key="3">
    <source>
        <dbReference type="EMBL" id="RVU37149.1"/>
    </source>
</evidence>